<protein>
    <submittedName>
        <fullName evidence="1">Uncharacterized protein</fullName>
    </submittedName>
</protein>
<name>A0A2X3EE30_KLEPN</name>
<reference evidence="1 2" key="1">
    <citation type="submission" date="2018-06" db="EMBL/GenBank/DDBJ databases">
        <authorList>
            <consortium name="Pathogen Informatics"/>
            <person name="Doyle S."/>
        </authorList>
    </citation>
    <scope>NUCLEOTIDE SEQUENCE [LARGE SCALE GENOMIC DNA]</scope>
    <source>
        <strain evidence="1 2">NCTC9128</strain>
    </source>
</reference>
<sequence length="148" mass="17054">MALLNKVKFFLTHNSEASFDEIYQMLREAIRAPSGSDVYRYVVTVWPDKFIFEEGNKLFQQKYLIDDSTVTLVGDSVEVVRKPTEYEVKTNGETNPMKEKMIAALNAAGVKTEGLTDDQVWMPITSRYRRKQATSRVLRLTLTRLPQQ</sequence>
<organism evidence="1 2">
    <name type="scientific">Klebsiella pneumoniae</name>
    <dbReference type="NCBI Taxonomy" id="573"/>
    <lineage>
        <taxon>Bacteria</taxon>
        <taxon>Pseudomonadati</taxon>
        <taxon>Pseudomonadota</taxon>
        <taxon>Gammaproteobacteria</taxon>
        <taxon>Enterobacterales</taxon>
        <taxon>Enterobacteriaceae</taxon>
        <taxon>Klebsiella/Raoultella group</taxon>
        <taxon>Klebsiella</taxon>
        <taxon>Klebsiella pneumoniae complex</taxon>
    </lineage>
</organism>
<evidence type="ECO:0000313" key="2">
    <source>
        <dbReference type="Proteomes" id="UP000251088"/>
    </source>
</evidence>
<gene>
    <name evidence="1" type="ORF">NCTC9128_00937</name>
</gene>
<dbReference type="AlphaFoldDB" id="A0A2X3EE30"/>
<proteinExistence type="predicted"/>
<accession>A0A2X3EE30</accession>
<dbReference type="EMBL" id="UAWN01000004">
    <property type="protein sequence ID" value="SQC08980.1"/>
    <property type="molecule type" value="Genomic_DNA"/>
</dbReference>
<dbReference type="Proteomes" id="UP000251088">
    <property type="component" value="Unassembled WGS sequence"/>
</dbReference>
<evidence type="ECO:0000313" key="1">
    <source>
        <dbReference type="EMBL" id="SQC08980.1"/>
    </source>
</evidence>